<evidence type="ECO:0000256" key="4">
    <source>
        <dbReference type="ARBA" id="ARBA00022989"/>
    </source>
</evidence>
<keyword evidence="10" id="KW-1185">Reference proteome</keyword>
<dbReference type="Pfam" id="PF00482">
    <property type="entry name" value="T2SSF"/>
    <property type="match status" value="1"/>
</dbReference>
<evidence type="ECO:0000313" key="9">
    <source>
        <dbReference type="EMBL" id="AYD91022.1"/>
    </source>
</evidence>
<name>A0ABN5PUD3_9ACTO</name>
<accession>A0ABN5PUD3</accession>
<dbReference type="InterPro" id="IPR018076">
    <property type="entry name" value="T2SS_GspF_dom"/>
</dbReference>
<sequence>MVREDGAAYLRDDLAAQAEEPQRESAFVRLIDALGVRGQRTLRRVYGPVRLRALDRRLRGAGNPEGLHLDLFIQREAGFILLSTVLFLFCALMGQLLIGVVMAAVFSGWMYLWLAQAVRTRRKAIERDLPDFLDVLAVTVRSGTPFRNALERVCDHFEGPVSEEMRTALHEMRLGVSRRDAFTAVRQRCRSESIDTFVTALLQSEELGTPIGEALQGIVKEIRRERAEQVRREAARTAPQVSLIASATMLPGTMILMMGGMLYANRDMISGLLGG</sequence>
<evidence type="ECO:0000259" key="8">
    <source>
        <dbReference type="Pfam" id="PF19359"/>
    </source>
</evidence>
<proteinExistence type="predicted"/>
<feature type="transmembrane region" description="Helical" evidence="6">
    <location>
        <begin position="79"/>
        <end position="112"/>
    </location>
</feature>
<dbReference type="EMBL" id="CP032514">
    <property type="protein sequence ID" value="AYD91022.1"/>
    <property type="molecule type" value="Genomic_DNA"/>
</dbReference>
<comment type="subcellular location">
    <subcellularLocation>
        <location evidence="1">Cell membrane</location>
        <topology evidence="1">Multi-pass membrane protein</topology>
    </subcellularLocation>
</comment>
<feature type="domain" description="Type II secretion system protein GspF" evidence="7">
    <location>
        <begin position="132"/>
        <end position="258"/>
    </location>
</feature>
<gene>
    <name evidence="9" type="ORF">D5R93_12215</name>
</gene>
<dbReference type="Pfam" id="PF19359">
    <property type="entry name" value="DUF5936"/>
    <property type="match status" value="1"/>
</dbReference>
<evidence type="ECO:0000256" key="5">
    <source>
        <dbReference type="ARBA" id="ARBA00023136"/>
    </source>
</evidence>
<evidence type="ECO:0000256" key="6">
    <source>
        <dbReference type="SAM" id="Phobius"/>
    </source>
</evidence>
<dbReference type="PANTHER" id="PTHR35007">
    <property type="entry name" value="INTEGRAL MEMBRANE PROTEIN-RELATED"/>
    <property type="match status" value="1"/>
</dbReference>
<reference evidence="9 10" key="1">
    <citation type="submission" date="2018-09" db="EMBL/GenBank/DDBJ databases">
        <authorList>
            <person name="Li J."/>
        </authorList>
    </citation>
    <scope>NUCLEOTIDE SEQUENCE [LARGE SCALE GENOMIC DNA]</scope>
    <source>
        <strain evidence="9 10">2129</strain>
    </source>
</reference>
<keyword evidence="2" id="KW-1003">Cell membrane</keyword>
<dbReference type="PANTHER" id="PTHR35007:SF2">
    <property type="entry name" value="PILUS ASSEMBLE PROTEIN"/>
    <property type="match status" value="1"/>
</dbReference>
<dbReference type="Proteomes" id="UP000273001">
    <property type="component" value="Chromosome"/>
</dbReference>
<feature type="domain" description="DUF5936" evidence="8">
    <location>
        <begin position="10"/>
        <end position="121"/>
    </location>
</feature>
<protein>
    <submittedName>
        <fullName evidence="9">Type II secretion system F family protein</fullName>
    </submittedName>
</protein>
<keyword evidence="5 6" id="KW-0472">Membrane</keyword>
<evidence type="ECO:0000313" key="10">
    <source>
        <dbReference type="Proteomes" id="UP000273001"/>
    </source>
</evidence>
<evidence type="ECO:0000259" key="7">
    <source>
        <dbReference type="Pfam" id="PF00482"/>
    </source>
</evidence>
<feature type="transmembrane region" description="Helical" evidence="6">
    <location>
        <begin position="241"/>
        <end position="264"/>
    </location>
</feature>
<dbReference type="InterPro" id="IPR042094">
    <property type="entry name" value="T2SS_GspF_sf"/>
</dbReference>
<organism evidence="9 10">
    <name type="scientific">Actinomyces lilanjuaniae</name>
    <dbReference type="NCBI Taxonomy" id="2321394"/>
    <lineage>
        <taxon>Bacteria</taxon>
        <taxon>Bacillati</taxon>
        <taxon>Actinomycetota</taxon>
        <taxon>Actinomycetes</taxon>
        <taxon>Actinomycetales</taxon>
        <taxon>Actinomycetaceae</taxon>
        <taxon>Actinomyces</taxon>
    </lineage>
</organism>
<evidence type="ECO:0000256" key="1">
    <source>
        <dbReference type="ARBA" id="ARBA00004651"/>
    </source>
</evidence>
<evidence type="ECO:0000256" key="3">
    <source>
        <dbReference type="ARBA" id="ARBA00022692"/>
    </source>
</evidence>
<dbReference type="InterPro" id="IPR045980">
    <property type="entry name" value="DUF5936"/>
</dbReference>
<keyword evidence="3 6" id="KW-0812">Transmembrane</keyword>
<dbReference type="Gene3D" id="1.20.81.30">
    <property type="entry name" value="Type II secretion system (T2SS), domain F"/>
    <property type="match status" value="1"/>
</dbReference>
<keyword evidence="4 6" id="KW-1133">Transmembrane helix</keyword>
<evidence type="ECO:0000256" key="2">
    <source>
        <dbReference type="ARBA" id="ARBA00022475"/>
    </source>
</evidence>